<accession>A0A8T2KHD6</accession>
<dbReference type="Proteomes" id="UP000812440">
    <property type="component" value="Chromosome 1"/>
</dbReference>
<gene>
    <name evidence="1" type="ORF">GDO86_002298</name>
</gene>
<dbReference type="AlphaFoldDB" id="A0A8T2KHD6"/>
<protein>
    <submittedName>
        <fullName evidence="1">Uncharacterized protein</fullName>
    </submittedName>
</protein>
<evidence type="ECO:0000313" key="1">
    <source>
        <dbReference type="EMBL" id="KAG8456459.1"/>
    </source>
</evidence>
<reference evidence="1" key="1">
    <citation type="thesis" date="2020" institute="ProQuest LLC" country="789 East Eisenhower Parkway, Ann Arbor, MI, USA">
        <title>Comparative Genomics and Chromosome Evolution.</title>
        <authorList>
            <person name="Mudd A.B."/>
        </authorList>
    </citation>
    <scope>NUCLEOTIDE SEQUENCE</scope>
    <source>
        <strain evidence="1">Female2</strain>
        <tissue evidence="1">Blood</tissue>
    </source>
</reference>
<keyword evidence="2" id="KW-1185">Reference proteome</keyword>
<proteinExistence type="predicted"/>
<name>A0A8T2KHD6_9PIPI</name>
<organism evidence="1 2">
    <name type="scientific">Hymenochirus boettgeri</name>
    <name type="common">Congo dwarf clawed frog</name>
    <dbReference type="NCBI Taxonomy" id="247094"/>
    <lineage>
        <taxon>Eukaryota</taxon>
        <taxon>Metazoa</taxon>
        <taxon>Chordata</taxon>
        <taxon>Craniata</taxon>
        <taxon>Vertebrata</taxon>
        <taxon>Euteleostomi</taxon>
        <taxon>Amphibia</taxon>
        <taxon>Batrachia</taxon>
        <taxon>Anura</taxon>
        <taxon>Pipoidea</taxon>
        <taxon>Pipidae</taxon>
        <taxon>Pipinae</taxon>
        <taxon>Hymenochirus</taxon>
    </lineage>
</organism>
<evidence type="ECO:0000313" key="2">
    <source>
        <dbReference type="Proteomes" id="UP000812440"/>
    </source>
</evidence>
<dbReference type="EMBL" id="JAACNH010000001">
    <property type="protein sequence ID" value="KAG8456459.1"/>
    <property type="molecule type" value="Genomic_DNA"/>
</dbReference>
<sequence>MKTSELTFSCPFGRAILSPVHTAALRYTTNSTQADKNGKNCGFSSFPPPYQQRIELKHIHLMDCNIHLFLSLSSTIWLRL</sequence>
<comment type="caution">
    <text evidence="1">The sequence shown here is derived from an EMBL/GenBank/DDBJ whole genome shotgun (WGS) entry which is preliminary data.</text>
</comment>